<dbReference type="PANTHER" id="PTHR24305:SF166">
    <property type="entry name" value="CYTOCHROME P450 12A4, MITOCHONDRIAL-RELATED"/>
    <property type="match status" value="1"/>
</dbReference>
<dbReference type="Pfam" id="PF00067">
    <property type="entry name" value="p450"/>
    <property type="match status" value="1"/>
</dbReference>
<dbReference type="EMBL" id="ML213630">
    <property type="protein sequence ID" value="TFK34561.1"/>
    <property type="molecule type" value="Genomic_DNA"/>
</dbReference>
<dbReference type="PANTHER" id="PTHR24305">
    <property type="entry name" value="CYTOCHROME P450"/>
    <property type="match status" value="1"/>
</dbReference>
<dbReference type="GO" id="GO:0016705">
    <property type="term" value="F:oxidoreductase activity, acting on paired donors, with incorporation or reduction of molecular oxygen"/>
    <property type="evidence" value="ECO:0007669"/>
    <property type="project" value="InterPro"/>
</dbReference>
<comment type="pathway">
    <text evidence="3">Secondary metabolite biosynthesis; terpenoid biosynthesis.</text>
</comment>
<reference evidence="14 15" key="1">
    <citation type="journal article" date="2019" name="Nat. Ecol. Evol.">
        <title>Megaphylogeny resolves global patterns of mushroom evolution.</title>
        <authorList>
            <person name="Varga T."/>
            <person name="Krizsan K."/>
            <person name="Foldi C."/>
            <person name="Dima B."/>
            <person name="Sanchez-Garcia M."/>
            <person name="Sanchez-Ramirez S."/>
            <person name="Szollosi G.J."/>
            <person name="Szarkandi J.G."/>
            <person name="Papp V."/>
            <person name="Albert L."/>
            <person name="Andreopoulos W."/>
            <person name="Angelini C."/>
            <person name="Antonin V."/>
            <person name="Barry K.W."/>
            <person name="Bougher N.L."/>
            <person name="Buchanan P."/>
            <person name="Buyck B."/>
            <person name="Bense V."/>
            <person name="Catcheside P."/>
            <person name="Chovatia M."/>
            <person name="Cooper J."/>
            <person name="Damon W."/>
            <person name="Desjardin D."/>
            <person name="Finy P."/>
            <person name="Geml J."/>
            <person name="Haridas S."/>
            <person name="Hughes K."/>
            <person name="Justo A."/>
            <person name="Karasinski D."/>
            <person name="Kautmanova I."/>
            <person name="Kiss B."/>
            <person name="Kocsube S."/>
            <person name="Kotiranta H."/>
            <person name="LaButti K.M."/>
            <person name="Lechner B.E."/>
            <person name="Liimatainen K."/>
            <person name="Lipzen A."/>
            <person name="Lukacs Z."/>
            <person name="Mihaltcheva S."/>
            <person name="Morgado L.N."/>
            <person name="Niskanen T."/>
            <person name="Noordeloos M.E."/>
            <person name="Ohm R.A."/>
            <person name="Ortiz-Santana B."/>
            <person name="Ovrebo C."/>
            <person name="Racz N."/>
            <person name="Riley R."/>
            <person name="Savchenko A."/>
            <person name="Shiryaev A."/>
            <person name="Soop K."/>
            <person name="Spirin V."/>
            <person name="Szebenyi C."/>
            <person name="Tomsovsky M."/>
            <person name="Tulloss R.E."/>
            <person name="Uehling J."/>
            <person name="Grigoriev I.V."/>
            <person name="Vagvolgyi C."/>
            <person name="Papp T."/>
            <person name="Martin F.M."/>
            <person name="Miettinen O."/>
            <person name="Hibbett D.S."/>
            <person name="Nagy L.G."/>
        </authorList>
    </citation>
    <scope>NUCLEOTIDE SEQUENCE [LARGE SCALE GENOMIC DNA]</scope>
    <source>
        <strain evidence="14 15">CBS 166.37</strain>
    </source>
</reference>
<dbReference type="GO" id="GO:0004497">
    <property type="term" value="F:monooxygenase activity"/>
    <property type="evidence" value="ECO:0007669"/>
    <property type="project" value="UniProtKB-KW"/>
</dbReference>
<keyword evidence="6" id="KW-0812">Transmembrane</keyword>
<keyword evidence="7 13" id="KW-0479">Metal-binding</keyword>
<evidence type="ECO:0000256" key="3">
    <source>
        <dbReference type="ARBA" id="ARBA00004721"/>
    </source>
</evidence>
<keyword evidence="8" id="KW-1133">Transmembrane helix</keyword>
<evidence type="ECO:0000313" key="15">
    <source>
        <dbReference type="Proteomes" id="UP000308652"/>
    </source>
</evidence>
<dbReference type="GO" id="GO:0016020">
    <property type="term" value="C:membrane"/>
    <property type="evidence" value="ECO:0007669"/>
    <property type="project" value="UniProtKB-SubCell"/>
</dbReference>
<evidence type="ECO:0000256" key="11">
    <source>
        <dbReference type="ARBA" id="ARBA00023033"/>
    </source>
</evidence>
<evidence type="ECO:0000256" key="10">
    <source>
        <dbReference type="ARBA" id="ARBA00023004"/>
    </source>
</evidence>
<dbReference type="InterPro" id="IPR050121">
    <property type="entry name" value="Cytochrome_P450_monoxygenase"/>
</dbReference>
<name>A0A5C3M0N1_9AGAR</name>
<dbReference type="PRINTS" id="PR00385">
    <property type="entry name" value="P450"/>
</dbReference>
<dbReference type="InterPro" id="IPR002401">
    <property type="entry name" value="Cyt_P450_E_grp-I"/>
</dbReference>
<gene>
    <name evidence="14" type="ORF">BDQ12DRAFT_706989</name>
</gene>
<evidence type="ECO:0000256" key="7">
    <source>
        <dbReference type="ARBA" id="ARBA00022723"/>
    </source>
</evidence>
<keyword evidence="9" id="KW-0560">Oxidoreductase</keyword>
<dbReference type="Gene3D" id="1.10.630.10">
    <property type="entry name" value="Cytochrome P450"/>
    <property type="match status" value="1"/>
</dbReference>
<protein>
    <submittedName>
        <fullName evidence="14">Cytochrome P450</fullName>
    </submittedName>
</protein>
<evidence type="ECO:0000256" key="13">
    <source>
        <dbReference type="PIRSR" id="PIRSR602401-1"/>
    </source>
</evidence>
<accession>A0A5C3M0N1</accession>
<evidence type="ECO:0000256" key="4">
    <source>
        <dbReference type="ARBA" id="ARBA00010617"/>
    </source>
</evidence>
<organism evidence="14 15">
    <name type="scientific">Crucibulum laeve</name>
    <dbReference type="NCBI Taxonomy" id="68775"/>
    <lineage>
        <taxon>Eukaryota</taxon>
        <taxon>Fungi</taxon>
        <taxon>Dikarya</taxon>
        <taxon>Basidiomycota</taxon>
        <taxon>Agaricomycotina</taxon>
        <taxon>Agaricomycetes</taxon>
        <taxon>Agaricomycetidae</taxon>
        <taxon>Agaricales</taxon>
        <taxon>Agaricineae</taxon>
        <taxon>Nidulariaceae</taxon>
        <taxon>Crucibulum</taxon>
    </lineage>
</organism>
<evidence type="ECO:0000256" key="12">
    <source>
        <dbReference type="ARBA" id="ARBA00023136"/>
    </source>
</evidence>
<evidence type="ECO:0000256" key="1">
    <source>
        <dbReference type="ARBA" id="ARBA00001971"/>
    </source>
</evidence>
<feature type="binding site" description="axial binding residue" evidence="13">
    <location>
        <position position="485"/>
    </location>
    <ligand>
        <name>heme</name>
        <dbReference type="ChEBI" id="CHEBI:30413"/>
    </ligand>
    <ligandPart>
        <name>Fe</name>
        <dbReference type="ChEBI" id="CHEBI:18248"/>
    </ligandPart>
</feature>
<comment type="subcellular location">
    <subcellularLocation>
        <location evidence="2">Membrane</location>
    </subcellularLocation>
</comment>
<dbReference type="Proteomes" id="UP000308652">
    <property type="component" value="Unassembled WGS sequence"/>
</dbReference>
<evidence type="ECO:0000256" key="2">
    <source>
        <dbReference type="ARBA" id="ARBA00004370"/>
    </source>
</evidence>
<keyword evidence="15" id="KW-1185">Reference proteome</keyword>
<dbReference type="CDD" id="cd11069">
    <property type="entry name" value="CYP_FUM15-like"/>
    <property type="match status" value="1"/>
</dbReference>
<keyword evidence="12" id="KW-0472">Membrane</keyword>
<evidence type="ECO:0000313" key="14">
    <source>
        <dbReference type="EMBL" id="TFK34561.1"/>
    </source>
</evidence>
<dbReference type="PRINTS" id="PR00463">
    <property type="entry name" value="EP450I"/>
</dbReference>
<evidence type="ECO:0000256" key="9">
    <source>
        <dbReference type="ARBA" id="ARBA00023002"/>
    </source>
</evidence>
<dbReference type="InterPro" id="IPR036396">
    <property type="entry name" value="Cyt_P450_sf"/>
</dbReference>
<proteinExistence type="inferred from homology"/>
<sequence>MILLLLEAISLYAVSFACWRIIRRFVFKTPLDNVPGPQAHSFLKGNLLQVFNGDGWAFHKRISEQYGSVVKIKGMLGENQLYVSDPKALHHIVVKDQYIYEEPSFFIDGNNMMFGAGLLATLGDHHRKQRKMLNPVFSIAHMRQMTPIFWDIAHKVEAAFAKKTKDGAQEIDMTQWMTRTALELIGQAGLGYSLDPLTEDCVPHPYVVAVKQLIPLIFRLTFVRTYFLSAATKIGSPRFQRWIVNIVPWKTVHELRDVIDVLHNTSTEIFESKKRALEEGDEALSNQVAQGKDIMSILLRENMNASKEDRLSESELIGQMSTLTFAATDTTSGALSRILFLLSTHPDVQQKLRQEIIDARDDGQDLSYDILVNLPYLDAICRETLRLYPPVSQLVRTTRQDVVLPLSKPIKGLDGRDIEEIPIPNNTNVIISLINANRNPEIWGSDSYEWKPERWLQDLPSSVSNAHIPGIYSNLMTFLGGGRACIGFKFSQLEMKVVLSTLVEKFQFDPTDKEICWKMTNIVTPTIVGGDGRPSLPLKVSLISA</sequence>
<dbReference type="InterPro" id="IPR001128">
    <property type="entry name" value="Cyt_P450"/>
</dbReference>
<dbReference type="GO" id="GO:0005506">
    <property type="term" value="F:iron ion binding"/>
    <property type="evidence" value="ECO:0007669"/>
    <property type="project" value="InterPro"/>
</dbReference>
<dbReference type="SUPFAM" id="SSF48264">
    <property type="entry name" value="Cytochrome P450"/>
    <property type="match status" value="1"/>
</dbReference>
<dbReference type="OrthoDB" id="1470350at2759"/>
<keyword evidence="10 13" id="KW-0408">Iron</keyword>
<evidence type="ECO:0000256" key="5">
    <source>
        <dbReference type="ARBA" id="ARBA00022617"/>
    </source>
</evidence>
<dbReference type="STRING" id="68775.A0A5C3M0N1"/>
<comment type="similarity">
    <text evidence="4">Belongs to the cytochrome P450 family.</text>
</comment>
<dbReference type="GO" id="GO:0020037">
    <property type="term" value="F:heme binding"/>
    <property type="evidence" value="ECO:0007669"/>
    <property type="project" value="InterPro"/>
</dbReference>
<keyword evidence="11" id="KW-0503">Monooxygenase</keyword>
<dbReference type="AlphaFoldDB" id="A0A5C3M0N1"/>
<comment type="cofactor">
    <cofactor evidence="1 13">
        <name>heme</name>
        <dbReference type="ChEBI" id="CHEBI:30413"/>
    </cofactor>
</comment>
<keyword evidence="5 13" id="KW-0349">Heme</keyword>
<evidence type="ECO:0000256" key="6">
    <source>
        <dbReference type="ARBA" id="ARBA00022692"/>
    </source>
</evidence>
<evidence type="ECO:0000256" key="8">
    <source>
        <dbReference type="ARBA" id="ARBA00022989"/>
    </source>
</evidence>